<dbReference type="InterPro" id="IPR036885">
    <property type="entry name" value="SWIB_MDM2_dom_sf"/>
</dbReference>
<dbReference type="InterPro" id="IPR003121">
    <property type="entry name" value="SWIB_MDM2_domain"/>
</dbReference>
<dbReference type="Gene3D" id="1.10.245.10">
    <property type="entry name" value="SWIB/MDM2 domain"/>
    <property type="match status" value="1"/>
</dbReference>
<dbReference type="InterPro" id="IPR019835">
    <property type="entry name" value="SWIB_domain"/>
</dbReference>
<feature type="domain" description="SWIB" evidence="1">
    <location>
        <begin position="12"/>
        <end position="87"/>
    </location>
</feature>
<sequence>MTFEKGSKRNPFAMPCAISKEMSLFMKKNGEQVVRMEVTQYVIDYIKSRKLSDSSKIYPDETLTLLLGTKDITFFNLDKYINKHYIK</sequence>
<accession>A0A6C0JX90</accession>
<dbReference type="AlphaFoldDB" id="A0A6C0JX90"/>
<protein>
    <recommendedName>
        <fullName evidence="1">SWIB domain-containing protein</fullName>
    </recommendedName>
</protein>
<reference evidence="2" key="1">
    <citation type="journal article" date="2020" name="Nature">
        <title>Giant virus diversity and host interactions through global metagenomics.</title>
        <authorList>
            <person name="Schulz F."/>
            <person name="Roux S."/>
            <person name="Paez-Espino D."/>
            <person name="Jungbluth S."/>
            <person name="Walsh D.A."/>
            <person name="Denef V.J."/>
            <person name="McMahon K.D."/>
            <person name="Konstantinidis K.T."/>
            <person name="Eloe-Fadrosh E.A."/>
            <person name="Kyrpides N.C."/>
            <person name="Woyke T."/>
        </authorList>
    </citation>
    <scope>NUCLEOTIDE SEQUENCE</scope>
    <source>
        <strain evidence="2">GVMAG-S-1074260-58</strain>
    </source>
</reference>
<evidence type="ECO:0000259" key="1">
    <source>
        <dbReference type="SMART" id="SM00151"/>
    </source>
</evidence>
<dbReference type="SUPFAM" id="SSF47592">
    <property type="entry name" value="SWIB/MDM2 domain"/>
    <property type="match status" value="1"/>
</dbReference>
<dbReference type="SMART" id="SM00151">
    <property type="entry name" value="SWIB"/>
    <property type="match status" value="1"/>
</dbReference>
<proteinExistence type="predicted"/>
<name>A0A6C0JX90_9ZZZZ</name>
<dbReference type="Pfam" id="PF02201">
    <property type="entry name" value="SWIB"/>
    <property type="match status" value="1"/>
</dbReference>
<organism evidence="2">
    <name type="scientific">viral metagenome</name>
    <dbReference type="NCBI Taxonomy" id="1070528"/>
    <lineage>
        <taxon>unclassified sequences</taxon>
        <taxon>metagenomes</taxon>
        <taxon>organismal metagenomes</taxon>
    </lineage>
</organism>
<evidence type="ECO:0000313" key="2">
    <source>
        <dbReference type="EMBL" id="QHU09330.1"/>
    </source>
</evidence>
<dbReference type="EMBL" id="MN740708">
    <property type="protein sequence ID" value="QHU09330.1"/>
    <property type="molecule type" value="Genomic_DNA"/>
</dbReference>